<dbReference type="AlphaFoldDB" id="A0AAU9JA85"/>
<sequence length="150" mass="16805">MKYAFLLILCVATFAASIDDIKGRSTRELGGWSHDWDDKDEGRNLTIGVQPTNTSTNTTGVGNCSCNCTCDCFSCNCSCNCTTPLNNQTVTPPSNQTNCTCPRRHHHKRCHKSYDCDDHDDYDDYWISEGLEEKAGFLEYEDFGGHQGRT</sequence>
<name>A0AAU9JA85_9CILI</name>
<evidence type="ECO:0000313" key="3">
    <source>
        <dbReference type="Proteomes" id="UP001162131"/>
    </source>
</evidence>
<gene>
    <name evidence="2" type="ORF">BSTOLATCC_MIC33040</name>
</gene>
<evidence type="ECO:0000256" key="1">
    <source>
        <dbReference type="SAM" id="SignalP"/>
    </source>
</evidence>
<dbReference type="EMBL" id="CAJZBQ010000033">
    <property type="protein sequence ID" value="CAG9323138.1"/>
    <property type="molecule type" value="Genomic_DNA"/>
</dbReference>
<feature type="signal peptide" evidence="1">
    <location>
        <begin position="1"/>
        <end position="15"/>
    </location>
</feature>
<protein>
    <submittedName>
        <fullName evidence="2">Uncharacterized protein</fullName>
    </submittedName>
</protein>
<accession>A0AAU9JA85</accession>
<keyword evidence="1" id="KW-0732">Signal</keyword>
<proteinExistence type="predicted"/>
<evidence type="ECO:0000313" key="2">
    <source>
        <dbReference type="EMBL" id="CAG9323138.1"/>
    </source>
</evidence>
<reference evidence="2" key="1">
    <citation type="submission" date="2021-09" db="EMBL/GenBank/DDBJ databases">
        <authorList>
            <consortium name="AG Swart"/>
            <person name="Singh M."/>
            <person name="Singh A."/>
            <person name="Seah K."/>
            <person name="Emmerich C."/>
        </authorList>
    </citation>
    <scope>NUCLEOTIDE SEQUENCE</scope>
    <source>
        <strain evidence="2">ATCC30299</strain>
    </source>
</reference>
<keyword evidence="3" id="KW-1185">Reference proteome</keyword>
<organism evidence="2 3">
    <name type="scientific">Blepharisma stoltei</name>
    <dbReference type="NCBI Taxonomy" id="1481888"/>
    <lineage>
        <taxon>Eukaryota</taxon>
        <taxon>Sar</taxon>
        <taxon>Alveolata</taxon>
        <taxon>Ciliophora</taxon>
        <taxon>Postciliodesmatophora</taxon>
        <taxon>Heterotrichea</taxon>
        <taxon>Heterotrichida</taxon>
        <taxon>Blepharismidae</taxon>
        <taxon>Blepharisma</taxon>
    </lineage>
</organism>
<dbReference type="Proteomes" id="UP001162131">
    <property type="component" value="Unassembled WGS sequence"/>
</dbReference>
<comment type="caution">
    <text evidence="2">The sequence shown here is derived from an EMBL/GenBank/DDBJ whole genome shotgun (WGS) entry which is preliminary data.</text>
</comment>
<feature type="chain" id="PRO_5043706559" evidence="1">
    <location>
        <begin position="16"/>
        <end position="150"/>
    </location>
</feature>